<dbReference type="Gene3D" id="3.80.10.10">
    <property type="entry name" value="Ribonuclease Inhibitor"/>
    <property type="match status" value="1"/>
</dbReference>
<gene>
    <name evidence="1" type="ORF">BD410DRAFT_893279</name>
</gene>
<accession>A0A4R5XG13</accession>
<dbReference type="VEuPathDB" id="FungiDB:BD410DRAFT_893279"/>
<evidence type="ECO:0000313" key="2">
    <source>
        <dbReference type="Proteomes" id="UP000294933"/>
    </source>
</evidence>
<evidence type="ECO:0008006" key="3">
    <source>
        <dbReference type="Google" id="ProtNLM"/>
    </source>
</evidence>
<dbReference type="AlphaFoldDB" id="A0A4R5XG13"/>
<reference evidence="1 2" key="1">
    <citation type="submission" date="2018-06" db="EMBL/GenBank/DDBJ databases">
        <title>A transcriptomic atlas of mushroom development highlights an independent origin of complex multicellularity.</title>
        <authorList>
            <consortium name="DOE Joint Genome Institute"/>
            <person name="Krizsan K."/>
            <person name="Almasi E."/>
            <person name="Merenyi Z."/>
            <person name="Sahu N."/>
            <person name="Viragh M."/>
            <person name="Koszo T."/>
            <person name="Mondo S."/>
            <person name="Kiss B."/>
            <person name="Balint B."/>
            <person name="Kues U."/>
            <person name="Barry K."/>
            <person name="Hegedus J.C."/>
            <person name="Henrissat B."/>
            <person name="Johnson J."/>
            <person name="Lipzen A."/>
            <person name="Ohm R."/>
            <person name="Nagy I."/>
            <person name="Pangilinan J."/>
            <person name="Yan J."/>
            <person name="Xiong Y."/>
            <person name="Grigoriev I.V."/>
            <person name="Hibbett D.S."/>
            <person name="Nagy L.G."/>
        </authorList>
    </citation>
    <scope>NUCLEOTIDE SEQUENCE [LARGE SCALE GENOMIC DNA]</scope>
    <source>
        <strain evidence="1 2">SZMC22713</strain>
    </source>
</reference>
<dbReference type="Proteomes" id="UP000294933">
    <property type="component" value="Unassembled WGS sequence"/>
</dbReference>
<keyword evidence="2" id="KW-1185">Reference proteome</keyword>
<proteinExistence type="predicted"/>
<dbReference type="InterPro" id="IPR032675">
    <property type="entry name" value="LRR_dom_sf"/>
</dbReference>
<evidence type="ECO:0000313" key="1">
    <source>
        <dbReference type="EMBL" id="TDL30129.1"/>
    </source>
</evidence>
<dbReference type="EMBL" id="ML170156">
    <property type="protein sequence ID" value="TDL30129.1"/>
    <property type="molecule type" value="Genomic_DNA"/>
</dbReference>
<protein>
    <recommendedName>
        <fullName evidence="3">F-box domain-containing protein</fullName>
    </recommendedName>
</protein>
<name>A0A4R5XG13_9AGAM</name>
<sequence>MWHWSFADEILAMIFEAGYTSDLKGNRFAITLSHVNVRFRHISLKNPRLWSTVTNYQGASELEEFLARSKQSGISVKVSGEQIPATTSADIFFPLVIPHRHRWIEFVHEFDDDLGVADSPSQLAETTFELPMLKRLIDHSAYLSSTLAKWHMPSLAEYSGEWFPGCSSTSLVSCALNLLWDSEPEFAGLDGLLSLLSNNPGIRSITLLFHECIKYMVRGRVDSKASLPCLETFSVEFVGGCHNVDDDLKLFLESLHLPRLSEFSLQLSPHPDSDRTHPSDTDTIFRILLRNLYSTVQTLNLVADAVYEICCTDLENLIAGLPSLRRLYVEAPGLRPTSGIWQGDPPPPLHYVELSKCD</sequence>
<dbReference type="STRING" id="50990.A0A4R5XG13"/>
<organism evidence="1 2">
    <name type="scientific">Rickenella mellea</name>
    <dbReference type="NCBI Taxonomy" id="50990"/>
    <lineage>
        <taxon>Eukaryota</taxon>
        <taxon>Fungi</taxon>
        <taxon>Dikarya</taxon>
        <taxon>Basidiomycota</taxon>
        <taxon>Agaricomycotina</taxon>
        <taxon>Agaricomycetes</taxon>
        <taxon>Hymenochaetales</taxon>
        <taxon>Rickenellaceae</taxon>
        <taxon>Rickenella</taxon>
    </lineage>
</organism>